<evidence type="ECO:0000313" key="1">
    <source>
        <dbReference type="EMBL" id="NMQ20125.1"/>
    </source>
</evidence>
<keyword evidence="2" id="KW-1185">Reference proteome</keyword>
<comment type="caution">
    <text evidence="1">The sequence shown here is derived from an EMBL/GenBank/DDBJ whole genome shotgun (WGS) entry which is preliminary data.</text>
</comment>
<name>A0ABX1TL44_9GAMM</name>
<dbReference type="RefSeq" id="WP_169249386.1">
    <property type="nucleotide sequence ID" value="NZ_SPMZ01000038.1"/>
</dbReference>
<gene>
    <name evidence="1" type="ORF">E4P82_13505</name>
</gene>
<dbReference type="Proteomes" id="UP000760480">
    <property type="component" value="Unassembled WGS sequence"/>
</dbReference>
<dbReference type="EMBL" id="SPMZ01000038">
    <property type="protein sequence ID" value="NMQ20125.1"/>
    <property type="molecule type" value="Genomic_DNA"/>
</dbReference>
<accession>A0ABX1TL44</accession>
<reference evidence="1 2" key="1">
    <citation type="submission" date="2019-03" db="EMBL/GenBank/DDBJ databases">
        <title>Metabolic reconstructions from genomes of highly enriched 'Candidatus Accumulibacter' and 'Candidatus Competibacter' bioreactor populations.</title>
        <authorList>
            <person name="Annavajhala M.K."/>
            <person name="Welles L."/>
            <person name="Abbas B."/>
            <person name="Sorokin D."/>
            <person name="Park H."/>
            <person name="Van Loosdrecht M."/>
            <person name="Chandran K."/>
        </authorList>
    </citation>
    <scope>NUCLEOTIDE SEQUENCE [LARGE SCALE GENOMIC DNA]</scope>
    <source>
        <strain evidence="1 2">SBR_G</strain>
    </source>
</reference>
<protein>
    <submittedName>
        <fullName evidence="1">DUF433 domain-containing protein</fullName>
    </submittedName>
</protein>
<organism evidence="1 2">
    <name type="scientific">Candidatus Competibacter phosphatis</name>
    <dbReference type="NCBI Taxonomy" id="221280"/>
    <lineage>
        <taxon>Bacteria</taxon>
        <taxon>Pseudomonadati</taxon>
        <taxon>Pseudomonadota</taxon>
        <taxon>Gammaproteobacteria</taxon>
        <taxon>Candidatus Competibacteraceae</taxon>
        <taxon>Candidatus Competibacter</taxon>
    </lineage>
</organism>
<sequence>MIGTGLYTIGEVATFTHIPAPQVGRWLRGYRSGHRTYPPLWSSELSDSPLPQAFGFHDLLEVRVVHAFRRHGVSLPTIRKACQHAREYFERPYPFTCQRFLTDGRAVFAEILEQDGEAEDARLLDMARKQYVFEKVVRPSLYAGIEYDTSGSAQRWFPVDRKQRIVLDPARNFGKPILTASGVPTEALFAAYRVEQDSRRVAAIYEVPVADVDAAIRYEQHLNEQRLAA</sequence>
<evidence type="ECO:0000313" key="2">
    <source>
        <dbReference type="Proteomes" id="UP000760480"/>
    </source>
</evidence>
<proteinExistence type="predicted"/>